<evidence type="ECO:0000256" key="3">
    <source>
        <dbReference type="ARBA" id="ARBA00022475"/>
    </source>
</evidence>
<dbReference type="CDD" id="cd06261">
    <property type="entry name" value="TM_PBP2"/>
    <property type="match status" value="1"/>
</dbReference>
<evidence type="ECO:0000256" key="4">
    <source>
        <dbReference type="ARBA" id="ARBA00022692"/>
    </source>
</evidence>
<evidence type="ECO:0000256" key="6">
    <source>
        <dbReference type="ARBA" id="ARBA00023136"/>
    </source>
</evidence>
<feature type="transmembrane region" description="Helical" evidence="7">
    <location>
        <begin position="184"/>
        <end position="204"/>
    </location>
</feature>
<dbReference type="SUPFAM" id="SSF161098">
    <property type="entry name" value="MetI-like"/>
    <property type="match status" value="1"/>
</dbReference>
<evidence type="ECO:0000256" key="2">
    <source>
        <dbReference type="ARBA" id="ARBA00022448"/>
    </source>
</evidence>
<evidence type="ECO:0000313" key="9">
    <source>
        <dbReference type="EMBL" id="HIQ97905.1"/>
    </source>
</evidence>
<evidence type="ECO:0000256" key="5">
    <source>
        <dbReference type="ARBA" id="ARBA00022989"/>
    </source>
</evidence>
<feature type="transmembrane region" description="Helical" evidence="7">
    <location>
        <begin position="247"/>
        <end position="270"/>
    </location>
</feature>
<reference evidence="9" key="1">
    <citation type="submission" date="2020-10" db="EMBL/GenBank/DDBJ databases">
        <authorList>
            <person name="Gilroy R."/>
        </authorList>
    </citation>
    <scope>NUCLEOTIDE SEQUENCE</scope>
    <source>
        <strain evidence="9">ChiSjej3B21-11622</strain>
    </source>
</reference>
<sequence>MAGIALFVIYPMVNLVYMSFFKVNQMNPDKNKFVLFDNYTKMFRTSAFQKAMVNTGYYALFSVVIILALALLLSVWLAGRRTKFHSFVQGCAFLPHVISMVSIGLIFQQMMDPDFGIFNAILNALGLPALSWLRSSDTAVGSIVFVNVWKSVGYYTLILIAAIQSIPESIYEAAALDNAGKLKVFFKITLPMISPQIFFVLIVLSIGSFKIFDLISIMTAGGPNNASTSLVYYIYANVFQDFDVGRAAAAGVVLLGLVGVMTVLYFVGLAKKVHYQ</sequence>
<dbReference type="InterPro" id="IPR035906">
    <property type="entry name" value="MetI-like_sf"/>
</dbReference>
<evidence type="ECO:0000256" key="1">
    <source>
        <dbReference type="ARBA" id="ARBA00004651"/>
    </source>
</evidence>
<dbReference type="Gene3D" id="1.10.3720.10">
    <property type="entry name" value="MetI-like"/>
    <property type="match status" value="1"/>
</dbReference>
<dbReference type="GO" id="GO:0005886">
    <property type="term" value="C:plasma membrane"/>
    <property type="evidence" value="ECO:0007669"/>
    <property type="project" value="UniProtKB-SubCell"/>
</dbReference>
<evidence type="ECO:0000259" key="8">
    <source>
        <dbReference type="PROSITE" id="PS50928"/>
    </source>
</evidence>
<dbReference type="PANTHER" id="PTHR30193">
    <property type="entry name" value="ABC TRANSPORTER PERMEASE PROTEIN"/>
    <property type="match status" value="1"/>
</dbReference>
<evidence type="ECO:0000313" key="10">
    <source>
        <dbReference type="Proteomes" id="UP000886886"/>
    </source>
</evidence>
<comment type="similarity">
    <text evidence="7">Belongs to the binding-protein-dependent transport system permease family.</text>
</comment>
<dbReference type="Proteomes" id="UP000886886">
    <property type="component" value="Unassembled WGS sequence"/>
</dbReference>
<dbReference type="Pfam" id="PF00528">
    <property type="entry name" value="BPD_transp_1"/>
    <property type="match status" value="1"/>
</dbReference>
<proteinExistence type="inferred from homology"/>
<evidence type="ECO:0000256" key="7">
    <source>
        <dbReference type="RuleBase" id="RU363032"/>
    </source>
</evidence>
<feature type="transmembrane region" description="Helical" evidence="7">
    <location>
        <begin position="140"/>
        <end position="164"/>
    </location>
</feature>
<reference evidence="9" key="2">
    <citation type="journal article" date="2021" name="PeerJ">
        <title>Extensive microbial diversity within the chicken gut microbiome revealed by metagenomics and culture.</title>
        <authorList>
            <person name="Gilroy R."/>
            <person name="Ravi A."/>
            <person name="Getino M."/>
            <person name="Pursley I."/>
            <person name="Horton D.L."/>
            <person name="Alikhan N.F."/>
            <person name="Baker D."/>
            <person name="Gharbi K."/>
            <person name="Hall N."/>
            <person name="Watson M."/>
            <person name="Adriaenssens E.M."/>
            <person name="Foster-Nyarko E."/>
            <person name="Jarju S."/>
            <person name="Secka A."/>
            <person name="Antonio M."/>
            <person name="Oren A."/>
            <person name="Chaudhuri R.R."/>
            <person name="La Ragione R."/>
            <person name="Hildebrand F."/>
            <person name="Pallen M.J."/>
        </authorList>
    </citation>
    <scope>NUCLEOTIDE SEQUENCE</scope>
    <source>
        <strain evidence="9">ChiSjej3B21-11622</strain>
    </source>
</reference>
<dbReference type="InterPro" id="IPR000515">
    <property type="entry name" value="MetI-like"/>
</dbReference>
<comment type="caution">
    <text evidence="9">The sequence shown here is derived from an EMBL/GenBank/DDBJ whole genome shotgun (WGS) entry which is preliminary data.</text>
</comment>
<feature type="transmembrane region" description="Helical" evidence="7">
    <location>
        <begin position="57"/>
        <end position="78"/>
    </location>
</feature>
<dbReference type="GO" id="GO:0055085">
    <property type="term" value="P:transmembrane transport"/>
    <property type="evidence" value="ECO:0007669"/>
    <property type="project" value="InterPro"/>
</dbReference>
<comment type="subcellular location">
    <subcellularLocation>
        <location evidence="1 7">Cell membrane</location>
        <topology evidence="1 7">Multi-pass membrane protein</topology>
    </subcellularLocation>
</comment>
<keyword evidence="6 7" id="KW-0472">Membrane</keyword>
<feature type="transmembrane region" description="Helical" evidence="7">
    <location>
        <begin position="115"/>
        <end position="133"/>
    </location>
</feature>
<dbReference type="PANTHER" id="PTHR30193:SF37">
    <property type="entry name" value="INNER MEMBRANE ABC TRANSPORTER PERMEASE PROTEIN YCJO"/>
    <property type="match status" value="1"/>
</dbReference>
<feature type="transmembrane region" description="Helical" evidence="7">
    <location>
        <begin position="90"/>
        <end position="109"/>
    </location>
</feature>
<keyword evidence="5 7" id="KW-1133">Transmembrane helix</keyword>
<feature type="domain" description="ABC transmembrane type-1" evidence="8">
    <location>
        <begin position="52"/>
        <end position="265"/>
    </location>
</feature>
<protein>
    <submittedName>
        <fullName evidence="9">Sugar ABC transporter permease</fullName>
    </submittedName>
</protein>
<feature type="transmembrane region" description="Helical" evidence="7">
    <location>
        <begin position="211"/>
        <end position="235"/>
    </location>
</feature>
<gene>
    <name evidence="9" type="ORF">IAB26_15250</name>
</gene>
<name>A0A9D0ZZX2_9FIRM</name>
<keyword evidence="2 7" id="KW-0813">Transport</keyword>
<dbReference type="EMBL" id="DVFT01000223">
    <property type="protein sequence ID" value="HIQ97905.1"/>
    <property type="molecule type" value="Genomic_DNA"/>
</dbReference>
<keyword evidence="4 7" id="KW-0812">Transmembrane</keyword>
<accession>A0A9D0ZZX2</accession>
<dbReference type="AlphaFoldDB" id="A0A9D0ZZX2"/>
<keyword evidence="3" id="KW-1003">Cell membrane</keyword>
<organism evidence="9 10">
    <name type="scientific">Candidatus Limivivens merdigallinarum</name>
    <dbReference type="NCBI Taxonomy" id="2840859"/>
    <lineage>
        <taxon>Bacteria</taxon>
        <taxon>Bacillati</taxon>
        <taxon>Bacillota</taxon>
        <taxon>Clostridia</taxon>
        <taxon>Lachnospirales</taxon>
        <taxon>Lachnospiraceae</taxon>
        <taxon>Lachnospiraceae incertae sedis</taxon>
        <taxon>Candidatus Limivivens</taxon>
    </lineage>
</organism>
<dbReference type="InterPro" id="IPR051393">
    <property type="entry name" value="ABC_transporter_permease"/>
</dbReference>
<dbReference type="PROSITE" id="PS50928">
    <property type="entry name" value="ABC_TM1"/>
    <property type="match status" value="1"/>
</dbReference>